<comment type="caution">
    <text evidence="4">The sequence shown here is derived from an EMBL/GenBank/DDBJ whole genome shotgun (WGS) entry which is preliminary data.</text>
</comment>
<dbReference type="CDD" id="cd18280">
    <property type="entry name" value="BTB_POZ_BPM_plant"/>
    <property type="match status" value="1"/>
</dbReference>
<reference evidence="4" key="1">
    <citation type="journal article" date="2021" name="bioRxiv">
        <title>Whole Genome Assembly and Annotation of Northern Wild Rice, Zizania palustris L., Supports a Whole Genome Duplication in the Zizania Genus.</title>
        <authorList>
            <person name="Haas M."/>
            <person name="Kono T."/>
            <person name="Macchietto M."/>
            <person name="Millas R."/>
            <person name="McGilp L."/>
            <person name="Shao M."/>
            <person name="Duquette J."/>
            <person name="Hirsch C.N."/>
            <person name="Kimball J."/>
        </authorList>
    </citation>
    <scope>NUCLEOTIDE SEQUENCE</scope>
    <source>
        <tissue evidence="4">Fresh leaf tissue</tissue>
    </source>
</reference>
<dbReference type="GO" id="GO:0016567">
    <property type="term" value="P:protein ubiquitination"/>
    <property type="evidence" value="ECO:0007669"/>
    <property type="project" value="InterPro"/>
</dbReference>
<dbReference type="Pfam" id="PF24570">
    <property type="entry name" value="BACK_BPM_SPOP"/>
    <property type="match status" value="1"/>
</dbReference>
<dbReference type="PANTHER" id="PTHR26379:SF514">
    <property type="entry name" value="OS06G0668400 PROTEIN"/>
    <property type="match status" value="1"/>
</dbReference>
<dbReference type="InterPro" id="IPR002083">
    <property type="entry name" value="MATH/TRAF_dom"/>
</dbReference>
<dbReference type="AlphaFoldDB" id="A0A8J5W344"/>
<comment type="pathway">
    <text evidence="1">Protein modification; protein ubiquitination.</text>
</comment>
<accession>A0A8J5W344</accession>
<dbReference type="OrthoDB" id="6359816at2759"/>
<dbReference type="Proteomes" id="UP000729402">
    <property type="component" value="Unassembled WGS sequence"/>
</dbReference>
<evidence type="ECO:0000256" key="1">
    <source>
        <dbReference type="ARBA" id="ARBA00004906"/>
    </source>
</evidence>
<protein>
    <recommendedName>
        <fullName evidence="3">BTB domain-containing protein</fullName>
    </recommendedName>
</protein>
<dbReference type="InterPro" id="IPR045005">
    <property type="entry name" value="BPM1-6"/>
</dbReference>
<reference evidence="4" key="2">
    <citation type="submission" date="2021-02" db="EMBL/GenBank/DDBJ databases">
        <authorList>
            <person name="Kimball J.A."/>
            <person name="Haas M.W."/>
            <person name="Macchietto M."/>
            <person name="Kono T."/>
            <person name="Duquette J."/>
            <person name="Shao M."/>
        </authorList>
    </citation>
    <scope>NUCLEOTIDE SEQUENCE</scope>
    <source>
        <tissue evidence="4">Fresh leaf tissue</tissue>
    </source>
</reference>
<keyword evidence="5" id="KW-1185">Reference proteome</keyword>
<comment type="similarity">
    <text evidence="2">Belongs to the Tdpoz family.</text>
</comment>
<sequence>MQMQKLTELESSKHIQLKIDGHSLTMAMDDGEFFSSRRWNVGGHDWEIHLRPKDPWVGRCVPPLSLCLVLHRKKRDCSPVKARLSCCLIDPTLKLKPSKKKTTVSRKFRKPGDFSEKAVLMERSELEASGYLRDDSYVVQCVITVLTEYPEMAAARGDHQNAVAAPAPAPELHKHLGGLLRSETGADVTFAVSGQSFAAHRAILASRSPVFMAMLFGGMKKKISQQIEINGMEASVFKAILHFVYTDTVPELDHHKGAAATTAAMAQHLLAGADYYELERLKLICESKLMDRIDADTVSTTLALAEQHNCSRLKAKCVEFIAGGRRENLDAVLATDGYKHLEASCPSVLTDLLKVAHGRKK</sequence>
<dbReference type="PANTHER" id="PTHR26379">
    <property type="entry name" value="BTB/POZ AND MATH DOMAIN-CONTAINING PROTEIN 1"/>
    <property type="match status" value="1"/>
</dbReference>
<name>A0A8J5W344_ZIZPA</name>
<dbReference type="SMART" id="SM00225">
    <property type="entry name" value="BTB"/>
    <property type="match status" value="1"/>
</dbReference>
<evidence type="ECO:0000256" key="2">
    <source>
        <dbReference type="ARBA" id="ARBA00010846"/>
    </source>
</evidence>
<gene>
    <name evidence="4" type="ORF">GUJ93_ZPchr0006g45847</name>
</gene>
<dbReference type="PROSITE" id="PS50097">
    <property type="entry name" value="BTB"/>
    <property type="match status" value="1"/>
</dbReference>
<organism evidence="4 5">
    <name type="scientific">Zizania palustris</name>
    <name type="common">Northern wild rice</name>
    <dbReference type="NCBI Taxonomy" id="103762"/>
    <lineage>
        <taxon>Eukaryota</taxon>
        <taxon>Viridiplantae</taxon>
        <taxon>Streptophyta</taxon>
        <taxon>Embryophyta</taxon>
        <taxon>Tracheophyta</taxon>
        <taxon>Spermatophyta</taxon>
        <taxon>Magnoliopsida</taxon>
        <taxon>Liliopsida</taxon>
        <taxon>Poales</taxon>
        <taxon>Poaceae</taxon>
        <taxon>BOP clade</taxon>
        <taxon>Oryzoideae</taxon>
        <taxon>Oryzeae</taxon>
        <taxon>Zizaniinae</taxon>
        <taxon>Zizania</taxon>
    </lineage>
</organism>
<dbReference type="InterPro" id="IPR056423">
    <property type="entry name" value="BACK_BPM_SPOP"/>
</dbReference>
<feature type="domain" description="BTB" evidence="3">
    <location>
        <begin position="186"/>
        <end position="253"/>
    </location>
</feature>
<evidence type="ECO:0000259" key="3">
    <source>
        <dbReference type="PROSITE" id="PS50097"/>
    </source>
</evidence>
<proteinExistence type="inferred from homology"/>
<dbReference type="CDD" id="cd00121">
    <property type="entry name" value="MATH"/>
    <property type="match status" value="1"/>
</dbReference>
<evidence type="ECO:0000313" key="4">
    <source>
        <dbReference type="EMBL" id="KAG8074973.1"/>
    </source>
</evidence>
<dbReference type="EMBL" id="JAAALK010000283">
    <property type="protein sequence ID" value="KAG8074973.1"/>
    <property type="molecule type" value="Genomic_DNA"/>
</dbReference>
<dbReference type="Pfam" id="PF00651">
    <property type="entry name" value="BTB"/>
    <property type="match status" value="1"/>
</dbReference>
<evidence type="ECO:0000313" key="5">
    <source>
        <dbReference type="Proteomes" id="UP000729402"/>
    </source>
</evidence>
<dbReference type="Pfam" id="PF22486">
    <property type="entry name" value="MATH_2"/>
    <property type="match status" value="1"/>
</dbReference>
<dbReference type="InterPro" id="IPR000210">
    <property type="entry name" value="BTB/POZ_dom"/>
</dbReference>